<name>X0VNK4_9ZZZZ</name>
<feature type="non-terminal residue" evidence="2">
    <location>
        <position position="1"/>
    </location>
</feature>
<dbReference type="Gene3D" id="3.30.70.330">
    <property type="match status" value="1"/>
</dbReference>
<dbReference type="EMBL" id="BARS01038204">
    <property type="protein sequence ID" value="GAG19944.1"/>
    <property type="molecule type" value="Genomic_DNA"/>
</dbReference>
<sequence>TEILAAILNYCFEEELNPNSYGEIKEDGAKGKQLDQQGKARLFVALGKKDKINARKLVELIMSRVSVKSRHISEIQVMDKFSFITVPFDKAEKIVVSFKEKGQRPLITHAKKNR</sequence>
<accession>X0VNK4</accession>
<dbReference type="AlphaFoldDB" id="X0VNK4"/>
<dbReference type="InterPro" id="IPR005580">
    <property type="entry name" value="DbpA/CsdA_RNA-bd_dom"/>
</dbReference>
<dbReference type="InterPro" id="IPR012677">
    <property type="entry name" value="Nucleotide-bd_a/b_plait_sf"/>
</dbReference>
<gene>
    <name evidence="2" type="ORF">S01H1_58481</name>
</gene>
<evidence type="ECO:0000259" key="1">
    <source>
        <dbReference type="Pfam" id="PF03880"/>
    </source>
</evidence>
<dbReference type="CDD" id="cd12252">
    <property type="entry name" value="RRM_DbpA"/>
    <property type="match status" value="1"/>
</dbReference>
<proteinExistence type="predicted"/>
<evidence type="ECO:0000313" key="2">
    <source>
        <dbReference type="EMBL" id="GAG19944.1"/>
    </source>
</evidence>
<organism evidence="2">
    <name type="scientific">marine sediment metagenome</name>
    <dbReference type="NCBI Taxonomy" id="412755"/>
    <lineage>
        <taxon>unclassified sequences</taxon>
        <taxon>metagenomes</taxon>
        <taxon>ecological metagenomes</taxon>
    </lineage>
</organism>
<comment type="caution">
    <text evidence="2">The sequence shown here is derived from an EMBL/GenBank/DDBJ whole genome shotgun (WGS) entry which is preliminary data.</text>
</comment>
<protein>
    <recommendedName>
        <fullName evidence="1">DEAD box helicase DbpA/CsdA RNA-binding domain-containing protein</fullName>
    </recommendedName>
</protein>
<dbReference type="Pfam" id="PF03880">
    <property type="entry name" value="DbpA"/>
    <property type="match status" value="1"/>
</dbReference>
<feature type="domain" description="DEAD box helicase DbpA/CsdA RNA-binding" evidence="1">
    <location>
        <begin position="41"/>
        <end position="101"/>
    </location>
</feature>
<reference evidence="2" key="1">
    <citation type="journal article" date="2014" name="Front. Microbiol.">
        <title>High frequency of phylogenetically diverse reductive dehalogenase-homologous genes in deep subseafloor sedimentary metagenomes.</title>
        <authorList>
            <person name="Kawai M."/>
            <person name="Futagami T."/>
            <person name="Toyoda A."/>
            <person name="Takaki Y."/>
            <person name="Nishi S."/>
            <person name="Hori S."/>
            <person name="Arai W."/>
            <person name="Tsubouchi T."/>
            <person name="Morono Y."/>
            <person name="Uchiyama I."/>
            <person name="Ito T."/>
            <person name="Fujiyama A."/>
            <person name="Inagaki F."/>
            <person name="Takami H."/>
        </authorList>
    </citation>
    <scope>NUCLEOTIDE SEQUENCE</scope>
    <source>
        <strain evidence="2">Expedition CK06-06</strain>
    </source>
</reference>